<keyword evidence="5" id="KW-0547">Nucleotide-binding</keyword>
<keyword evidence="7" id="KW-0067">ATP-binding</keyword>
<dbReference type="Gene3D" id="1.20.5.1930">
    <property type="match status" value="1"/>
</dbReference>
<dbReference type="InterPro" id="IPR003594">
    <property type="entry name" value="HATPase_dom"/>
</dbReference>
<evidence type="ECO:0000256" key="6">
    <source>
        <dbReference type="ARBA" id="ARBA00022777"/>
    </source>
</evidence>
<dbReference type="SMART" id="SM00387">
    <property type="entry name" value="HATPase_c"/>
    <property type="match status" value="1"/>
</dbReference>
<dbReference type="InterPro" id="IPR055558">
    <property type="entry name" value="DUF7134"/>
</dbReference>
<evidence type="ECO:0000313" key="12">
    <source>
        <dbReference type="Proteomes" id="UP000194761"/>
    </source>
</evidence>
<dbReference type="GO" id="GO:0046983">
    <property type="term" value="F:protein dimerization activity"/>
    <property type="evidence" value="ECO:0007669"/>
    <property type="project" value="InterPro"/>
</dbReference>
<gene>
    <name evidence="11" type="ORF">CA984_05960</name>
</gene>
<organism evidence="11 12">
    <name type="scientific">Streptosporangium minutum</name>
    <dbReference type="NCBI Taxonomy" id="569862"/>
    <lineage>
        <taxon>Bacteria</taxon>
        <taxon>Bacillati</taxon>
        <taxon>Actinomycetota</taxon>
        <taxon>Actinomycetes</taxon>
        <taxon>Streptosporangiales</taxon>
        <taxon>Streptosporangiaceae</taxon>
        <taxon>Streptosporangium</taxon>
    </lineage>
</organism>
<evidence type="ECO:0000256" key="5">
    <source>
        <dbReference type="ARBA" id="ARBA00022741"/>
    </source>
</evidence>
<evidence type="ECO:0000256" key="4">
    <source>
        <dbReference type="ARBA" id="ARBA00022679"/>
    </source>
</evidence>
<keyword evidence="3" id="KW-0597">Phosphoprotein</keyword>
<dbReference type="Pfam" id="PF07730">
    <property type="entry name" value="HisKA_3"/>
    <property type="match status" value="1"/>
</dbReference>
<dbReference type="InterPro" id="IPR050482">
    <property type="entry name" value="Sensor_HK_TwoCompSys"/>
</dbReference>
<evidence type="ECO:0000256" key="9">
    <source>
        <dbReference type="SAM" id="Phobius"/>
    </source>
</evidence>
<dbReference type="PANTHER" id="PTHR24421:SF10">
    <property type="entry name" value="NITRATE_NITRITE SENSOR PROTEIN NARQ"/>
    <property type="match status" value="1"/>
</dbReference>
<comment type="catalytic activity">
    <reaction evidence="1">
        <text>ATP + protein L-histidine = ADP + protein N-phospho-L-histidine.</text>
        <dbReference type="EC" id="2.7.13.3"/>
    </reaction>
</comment>
<dbReference type="CDD" id="cd16917">
    <property type="entry name" value="HATPase_UhpB-NarQ-NarX-like"/>
    <property type="match status" value="1"/>
</dbReference>
<dbReference type="Pfam" id="PF23539">
    <property type="entry name" value="DUF7134"/>
    <property type="match status" value="1"/>
</dbReference>
<dbReference type="PANTHER" id="PTHR24421">
    <property type="entry name" value="NITRATE/NITRITE SENSOR PROTEIN NARX-RELATED"/>
    <property type="match status" value="1"/>
</dbReference>
<proteinExistence type="predicted"/>
<evidence type="ECO:0000256" key="8">
    <source>
        <dbReference type="ARBA" id="ARBA00023012"/>
    </source>
</evidence>
<dbReference type="SUPFAM" id="SSF55874">
    <property type="entry name" value="ATPase domain of HSP90 chaperone/DNA topoisomerase II/histidine kinase"/>
    <property type="match status" value="1"/>
</dbReference>
<protein>
    <recommendedName>
        <fullName evidence="2">histidine kinase</fullName>
        <ecNumber evidence="2">2.7.13.3</ecNumber>
    </recommendedName>
</protein>
<evidence type="ECO:0000256" key="7">
    <source>
        <dbReference type="ARBA" id="ARBA00022840"/>
    </source>
</evidence>
<dbReference type="GO" id="GO:0000155">
    <property type="term" value="F:phosphorelay sensor kinase activity"/>
    <property type="evidence" value="ECO:0007669"/>
    <property type="project" value="InterPro"/>
</dbReference>
<feature type="transmembrane region" description="Helical" evidence="9">
    <location>
        <begin position="16"/>
        <end position="36"/>
    </location>
</feature>
<keyword evidence="4" id="KW-0808">Transferase</keyword>
<dbReference type="Pfam" id="PF02518">
    <property type="entry name" value="HATPase_c"/>
    <property type="match status" value="1"/>
</dbReference>
<evidence type="ECO:0000256" key="2">
    <source>
        <dbReference type="ARBA" id="ARBA00012438"/>
    </source>
</evidence>
<feature type="domain" description="Histidine kinase/HSP90-like ATPase" evidence="10">
    <location>
        <begin position="292"/>
        <end position="386"/>
    </location>
</feature>
<dbReference type="Proteomes" id="UP000194761">
    <property type="component" value="Unassembled WGS sequence"/>
</dbReference>
<keyword evidence="6" id="KW-0418">Kinase</keyword>
<dbReference type="Gene3D" id="3.30.565.10">
    <property type="entry name" value="Histidine kinase-like ATPase, C-terminal domain"/>
    <property type="match status" value="1"/>
</dbReference>
<dbReference type="InterPro" id="IPR011712">
    <property type="entry name" value="Sig_transdc_His_kin_sub3_dim/P"/>
</dbReference>
<evidence type="ECO:0000256" key="1">
    <source>
        <dbReference type="ARBA" id="ARBA00000085"/>
    </source>
</evidence>
<dbReference type="InterPro" id="IPR036890">
    <property type="entry name" value="HATPase_C_sf"/>
</dbReference>
<evidence type="ECO:0000256" key="3">
    <source>
        <dbReference type="ARBA" id="ARBA00022553"/>
    </source>
</evidence>
<reference evidence="11 12" key="1">
    <citation type="submission" date="2017-05" db="EMBL/GenBank/DDBJ databases">
        <title>Biotechnological potential of actinobacteria isolated from South African environments.</title>
        <authorList>
            <person name="Le Roes-Hill M."/>
            <person name="Prins A."/>
            <person name="Durrell K.A."/>
        </authorList>
    </citation>
    <scope>NUCLEOTIDE SEQUENCE [LARGE SCALE GENOMIC DNA]</scope>
    <source>
        <strain evidence="11">M26</strain>
    </source>
</reference>
<keyword evidence="12" id="KW-1185">Reference proteome</keyword>
<dbReference type="GO" id="GO:0005524">
    <property type="term" value="F:ATP binding"/>
    <property type="evidence" value="ECO:0007669"/>
    <property type="project" value="UniProtKB-KW"/>
</dbReference>
<comment type="caution">
    <text evidence="11">The sequence shown here is derived from an EMBL/GenBank/DDBJ whole genome shotgun (WGS) entry which is preliminary data.</text>
</comment>
<dbReference type="EMBL" id="NGFP01000016">
    <property type="protein sequence ID" value="OUC98788.1"/>
    <property type="molecule type" value="Genomic_DNA"/>
</dbReference>
<keyword evidence="9" id="KW-1133">Transmembrane helix</keyword>
<keyword evidence="8" id="KW-0902">Two-component regulatory system</keyword>
<evidence type="ECO:0000259" key="10">
    <source>
        <dbReference type="SMART" id="SM00387"/>
    </source>
</evidence>
<feature type="transmembrane region" description="Helical" evidence="9">
    <location>
        <begin position="43"/>
        <end position="59"/>
    </location>
</feature>
<dbReference type="GO" id="GO:0016020">
    <property type="term" value="C:membrane"/>
    <property type="evidence" value="ECO:0007669"/>
    <property type="project" value="InterPro"/>
</dbReference>
<evidence type="ECO:0000313" key="11">
    <source>
        <dbReference type="EMBL" id="OUC98788.1"/>
    </source>
</evidence>
<keyword evidence="9" id="KW-0472">Membrane</keyword>
<dbReference type="AlphaFoldDB" id="A0A243RUG8"/>
<name>A0A243RUG8_9ACTN</name>
<dbReference type="EC" id="2.7.13.3" evidence="2"/>
<keyword evidence="9" id="KW-0812">Transmembrane</keyword>
<sequence>MRAVMRWVAAPRAFDAVAAFVVGVPLFLLSVVVAVLSVPGERAAILVAACLLAHVAFAFRRDLRAFFVIAVALAVQAVVTGLFIVLPTVVLFPLALYSCTAYGRSYLPVVVGLAGAGLAAARFATDSSVAAAHLGPDPWMLLGLLVAVVVAAWGLGLYRRTQLVYVNLLKEQAGVSAAQATLAERARIAREMHDVVAHALAVIVAQARGGRLIPERATEVLATVEETGRQALTEMRGLVGVLRSDTAVGSEAGDLRPQPGLAELPELLDRARAAGLAVTMTTAGRARPIGPGAELALYRVVQEALTNTLKHAGGGASSSVRLSWTPVDLEVTVADDGRAPAPTAGTAPGNGLAGMRERLLAVGGTLSAGAAGERGFVVTARLPYQKGAV</sequence>
<accession>A0A243RUG8</accession>
<feature type="transmembrane region" description="Helical" evidence="9">
    <location>
        <begin position="139"/>
        <end position="158"/>
    </location>
</feature>
<feature type="transmembrane region" description="Helical" evidence="9">
    <location>
        <begin position="65"/>
        <end position="94"/>
    </location>
</feature>